<organism evidence="3 4">
    <name type="scientific">Batillaria attramentaria</name>
    <dbReference type="NCBI Taxonomy" id="370345"/>
    <lineage>
        <taxon>Eukaryota</taxon>
        <taxon>Metazoa</taxon>
        <taxon>Spiralia</taxon>
        <taxon>Lophotrochozoa</taxon>
        <taxon>Mollusca</taxon>
        <taxon>Gastropoda</taxon>
        <taxon>Caenogastropoda</taxon>
        <taxon>Sorbeoconcha</taxon>
        <taxon>Cerithioidea</taxon>
        <taxon>Batillariidae</taxon>
        <taxon>Batillaria</taxon>
    </lineage>
</organism>
<accession>A0ABD0L344</accession>
<feature type="region of interest" description="Disordered" evidence="2">
    <location>
        <begin position="92"/>
        <end position="166"/>
    </location>
</feature>
<proteinExistence type="predicted"/>
<evidence type="ECO:0000256" key="2">
    <source>
        <dbReference type="SAM" id="MobiDB-lite"/>
    </source>
</evidence>
<feature type="compositionally biased region" description="Low complexity" evidence="2">
    <location>
        <begin position="93"/>
        <end position="105"/>
    </location>
</feature>
<gene>
    <name evidence="3" type="ORF">BaRGS_00014777</name>
</gene>
<feature type="coiled-coil region" evidence="1">
    <location>
        <begin position="28"/>
        <end position="55"/>
    </location>
</feature>
<feature type="region of interest" description="Disordered" evidence="2">
    <location>
        <begin position="249"/>
        <end position="275"/>
    </location>
</feature>
<evidence type="ECO:0000256" key="1">
    <source>
        <dbReference type="SAM" id="Coils"/>
    </source>
</evidence>
<comment type="caution">
    <text evidence="3">The sequence shown here is derived from an EMBL/GenBank/DDBJ whole genome shotgun (WGS) entry which is preliminary data.</text>
</comment>
<reference evidence="3 4" key="1">
    <citation type="journal article" date="2023" name="Sci. Data">
        <title>Genome assembly of the Korean intertidal mud-creeper Batillaria attramentaria.</title>
        <authorList>
            <person name="Patra A.K."/>
            <person name="Ho P.T."/>
            <person name="Jun S."/>
            <person name="Lee S.J."/>
            <person name="Kim Y."/>
            <person name="Won Y.J."/>
        </authorList>
    </citation>
    <scope>NUCLEOTIDE SEQUENCE [LARGE SCALE GENOMIC DNA]</scope>
    <source>
        <strain evidence="3">Wonlab-2016</strain>
    </source>
</reference>
<sequence>MATKALSSAQLLTCSDADFDNNIRNMSVKGLMELISSLQKEMAREQENFNGLTSSLHGLKDRNSRQYKTINRDMMASQTRLTTLMNRSMKCFSQQSVQQTSQGVQLRRRNSAKSADSPNTSPSKSTSVQRSRSLHATNQPNSTDVDPTSTTNSQTSTAPAPRPTSAQVVLRGGVSRALGSKSSVQQQQRPASVAGVNGVVANSNTSSAPRVSVASAAGASSSSTTSLNIQPQPMVMGTELTTRSKSQILVTPSTASSQPPPASASTPSSNTQEGYAGLPSVRQLAQNFGAKPSSAGGQTSTNYRPVIRAQSMAASDATRSMDNIHVSSASSKVNGIPGPVMGGGRLQGQYIKRMRQPSQGSQLTGMRKAQSREELYAIESRTRVQKDALLREIESKQPA</sequence>
<feature type="non-terminal residue" evidence="3">
    <location>
        <position position="399"/>
    </location>
</feature>
<evidence type="ECO:0000313" key="4">
    <source>
        <dbReference type="Proteomes" id="UP001519460"/>
    </source>
</evidence>
<keyword evidence="1" id="KW-0175">Coiled coil</keyword>
<keyword evidence="4" id="KW-1185">Reference proteome</keyword>
<dbReference type="Proteomes" id="UP001519460">
    <property type="component" value="Unassembled WGS sequence"/>
</dbReference>
<name>A0ABD0L344_9CAEN</name>
<dbReference type="AlphaFoldDB" id="A0ABD0L344"/>
<evidence type="ECO:0000313" key="3">
    <source>
        <dbReference type="EMBL" id="KAK7493895.1"/>
    </source>
</evidence>
<feature type="compositionally biased region" description="Polar residues" evidence="2">
    <location>
        <begin position="112"/>
        <end position="158"/>
    </location>
</feature>
<feature type="compositionally biased region" description="Low complexity" evidence="2">
    <location>
        <begin position="251"/>
        <end position="269"/>
    </location>
</feature>
<protein>
    <submittedName>
        <fullName evidence="3">Uncharacterized protein</fullName>
    </submittedName>
</protein>
<dbReference type="EMBL" id="JACVVK020000088">
    <property type="protein sequence ID" value="KAK7493895.1"/>
    <property type="molecule type" value="Genomic_DNA"/>
</dbReference>